<dbReference type="AlphaFoldDB" id="A0A2U1D7P2"/>
<dbReference type="Gene3D" id="3.40.630.30">
    <property type="match status" value="1"/>
</dbReference>
<name>A0A2U1D7P2_9LACO</name>
<reference evidence="1 2" key="1">
    <citation type="submission" date="2018-04" db="EMBL/GenBank/DDBJ databases">
        <title>Genomic Encyclopedia of Type Strains, Phase IV (KMG-IV): sequencing the most valuable type-strain genomes for metagenomic binning, comparative biology and taxonomic classification.</title>
        <authorList>
            <person name="Goeker M."/>
        </authorList>
    </citation>
    <scope>NUCLEOTIDE SEQUENCE [LARGE SCALE GENOMIC DNA]</scope>
    <source>
        <strain evidence="1 2">DSM 28795</strain>
    </source>
</reference>
<proteinExistence type="predicted"/>
<dbReference type="RefSeq" id="WP_089938866.1">
    <property type="nucleotide sequence ID" value="NZ_CAKOEX010000005.1"/>
</dbReference>
<evidence type="ECO:0008006" key="3">
    <source>
        <dbReference type="Google" id="ProtNLM"/>
    </source>
</evidence>
<organism evidence="1 2">
    <name type="scientific">Convivina intestini</name>
    <dbReference type="NCBI Taxonomy" id="1505726"/>
    <lineage>
        <taxon>Bacteria</taxon>
        <taxon>Bacillati</taxon>
        <taxon>Bacillota</taxon>
        <taxon>Bacilli</taxon>
        <taxon>Lactobacillales</taxon>
        <taxon>Lactobacillaceae</taxon>
        <taxon>Convivina</taxon>
    </lineage>
</organism>
<evidence type="ECO:0000313" key="2">
    <source>
        <dbReference type="Proteomes" id="UP000245433"/>
    </source>
</evidence>
<dbReference type="OrthoDB" id="2299275at2"/>
<comment type="caution">
    <text evidence="1">The sequence shown here is derived from an EMBL/GenBank/DDBJ whole genome shotgun (WGS) entry which is preliminary data.</text>
</comment>
<dbReference type="Proteomes" id="UP000245433">
    <property type="component" value="Unassembled WGS sequence"/>
</dbReference>
<dbReference type="EMBL" id="QEKT01000006">
    <property type="protein sequence ID" value="PVY83704.1"/>
    <property type="molecule type" value="Genomic_DNA"/>
</dbReference>
<keyword evidence="2" id="KW-1185">Reference proteome</keyword>
<protein>
    <recommendedName>
        <fullName evidence="3">Acetyltransferase (GNAT) family protein</fullName>
    </recommendedName>
</protein>
<evidence type="ECO:0000313" key="1">
    <source>
        <dbReference type="EMBL" id="PVY83704.1"/>
    </source>
</evidence>
<accession>A0A2U1D7P2</accession>
<sequence length="192" mass="21360">MKSDIFEVVPADSLIDSSQLESYTCGVPGLDDFIKIYSREMEEYNKTALSAVLIGKTVVGMFALSTTSTVTYQEDKHGNEAFGVASSLYNQLPLLSIDHLSVNKLYQYDGSDDSPHIGTAILQFIFGIVVDLRVKYNVAIAGVTVDSLPDPVDFYIKNGFDFLNNFEENSYKESYTLVIGYEELEKSSSFIH</sequence>
<gene>
    <name evidence="1" type="ORF">C7384_10614</name>
</gene>